<reference evidence="1" key="1">
    <citation type="submission" date="2020-10" db="EMBL/GenBank/DDBJ databases">
        <authorList>
            <person name="Gilroy R."/>
        </authorList>
    </citation>
    <scope>NUCLEOTIDE SEQUENCE</scope>
    <source>
        <strain evidence="1">CHK160-1198</strain>
    </source>
</reference>
<dbReference type="EMBL" id="DVNI01000051">
    <property type="protein sequence ID" value="HIU64105.1"/>
    <property type="molecule type" value="Genomic_DNA"/>
</dbReference>
<name>A0A9D1MP84_9FIRM</name>
<evidence type="ECO:0000313" key="1">
    <source>
        <dbReference type="EMBL" id="HIU64105.1"/>
    </source>
</evidence>
<sequence length="57" mass="6102">MNISKYIALESPYPLSEATADTKLSMLTDITADTILSKGKKLGLVKDVASFIGSKIL</sequence>
<reference evidence="1" key="2">
    <citation type="journal article" date="2021" name="PeerJ">
        <title>Extensive microbial diversity within the chicken gut microbiome revealed by metagenomics and culture.</title>
        <authorList>
            <person name="Gilroy R."/>
            <person name="Ravi A."/>
            <person name="Getino M."/>
            <person name="Pursley I."/>
            <person name="Horton D.L."/>
            <person name="Alikhan N.F."/>
            <person name="Baker D."/>
            <person name="Gharbi K."/>
            <person name="Hall N."/>
            <person name="Watson M."/>
            <person name="Adriaenssens E.M."/>
            <person name="Foster-Nyarko E."/>
            <person name="Jarju S."/>
            <person name="Secka A."/>
            <person name="Antonio M."/>
            <person name="Oren A."/>
            <person name="Chaudhuri R.R."/>
            <person name="La Ragione R."/>
            <person name="Hildebrand F."/>
            <person name="Pallen M.J."/>
        </authorList>
    </citation>
    <scope>NUCLEOTIDE SEQUENCE</scope>
    <source>
        <strain evidence="1">CHK160-1198</strain>
    </source>
</reference>
<dbReference type="Proteomes" id="UP000824099">
    <property type="component" value="Unassembled WGS sequence"/>
</dbReference>
<proteinExistence type="predicted"/>
<accession>A0A9D1MP84</accession>
<comment type="caution">
    <text evidence="1">The sequence shown here is derived from an EMBL/GenBank/DDBJ whole genome shotgun (WGS) entry which is preliminary data.</text>
</comment>
<organism evidence="1 2">
    <name type="scientific">Candidatus Avacidaminococcus intestinavium</name>
    <dbReference type="NCBI Taxonomy" id="2840684"/>
    <lineage>
        <taxon>Bacteria</taxon>
        <taxon>Bacillati</taxon>
        <taxon>Bacillota</taxon>
        <taxon>Negativicutes</taxon>
        <taxon>Acidaminococcales</taxon>
        <taxon>Acidaminococcaceae</taxon>
        <taxon>Acidaminococcaceae incertae sedis</taxon>
        <taxon>Candidatus Avacidaminococcus</taxon>
    </lineage>
</organism>
<evidence type="ECO:0000313" key="2">
    <source>
        <dbReference type="Proteomes" id="UP000824099"/>
    </source>
</evidence>
<gene>
    <name evidence="1" type="ORF">IAB06_03565</name>
</gene>
<protein>
    <submittedName>
        <fullName evidence="1">Uncharacterized protein</fullName>
    </submittedName>
</protein>
<dbReference type="AlphaFoldDB" id="A0A9D1MP84"/>